<name>A0A9D4T7P7_RHISA</name>
<reference evidence="1" key="1">
    <citation type="journal article" date="2020" name="Cell">
        <title>Large-Scale Comparative Analyses of Tick Genomes Elucidate Their Genetic Diversity and Vector Capacities.</title>
        <authorList>
            <consortium name="Tick Genome and Microbiome Consortium (TIGMIC)"/>
            <person name="Jia N."/>
            <person name="Wang J."/>
            <person name="Shi W."/>
            <person name="Du L."/>
            <person name="Sun Y."/>
            <person name="Zhan W."/>
            <person name="Jiang J.F."/>
            <person name="Wang Q."/>
            <person name="Zhang B."/>
            <person name="Ji P."/>
            <person name="Bell-Sakyi L."/>
            <person name="Cui X.M."/>
            <person name="Yuan T.T."/>
            <person name="Jiang B.G."/>
            <person name="Yang W.F."/>
            <person name="Lam T.T."/>
            <person name="Chang Q.C."/>
            <person name="Ding S.J."/>
            <person name="Wang X.J."/>
            <person name="Zhu J.G."/>
            <person name="Ruan X.D."/>
            <person name="Zhao L."/>
            <person name="Wei J.T."/>
            <person name="Ye R.Z."/>
            <person name="Que T.C."/>
            <person name="Du C.H."/>
            <person name="Zhou Y.H."/>
            <person name="Cheng J.X."/>
            <person name="Dai P.F."/>
            <person name="Guo W.B."/>
            <person name="Han X.H."/>
            <person name="Huang E.J."/>
            <person name="Li L.F."/>
            <person name="Wei W."/>
            <person name="Gao Y.C."/>
            <person name="Liu J.Z."/>
            <person name="Shao H.Z."/>
            <person name="Wang X."/>
            <person name="Wang C.C."/>
            <person name="Yang T.C."/>
            <person name="Huo Q.B."/>
            <person name="Li W."/>
            <person name="Chen H.Y."/>
            <person name="Chen S.E."/>
            <person name="Zhou L.G."/>
            <person name="Ni X.B."/>
            <person name="Tian J.H."/>
            <person name="Sheng Y."/>
            <person name="Liu T."/>
            <person name="Pan Y.S."/>
            <person name="Xia L.Y."/>
            <person name="Li J."/>
            <person name="Zhao F."/>
            <person name="Cao W.C."/>
        </authorList>
    </citation>
    <scope>NUCLEOTIDE SEQUENCE</scope>
    <source>
        <strain evidence="1">Rsan-2018</strain>
    </source>
</reference>
<evidence type="ECO:0008006" key="3">
    <source>
        <dbReference type="Google" id="ProtNLM"/>
    </source>
</evidence>
<accession>A0A9D4T7P7</accession>
<dbReference type="AlphaFoldDB" id="A0A9D4T7P7"/>
<organism evidence="1 2">
    <name type="scientific">Rhipicephalus sanguineus</name>
    <name type="common">Brown dog tick</name>
    <name type="synonym">Ixodes sanguineus</name>
    <dbReference type="NCBI Taxonomy" id="34632"/>
    <lineage>
        <taxon>Eukaryota</taxon>
        <taxon>Metazoa</taxon>
        <taxon>Ecdysozoa</taxon>
        <taxon>Arthropoda</taxon>
        <taxon>Chelicerata</taxon>
        <taxon>Arachnida</taxon>
        <taxon>Acari</taxon>
        <taxon>Parasitiformes</taxon>
        <taxon>Ixodida</taxon>
        <taxon>Ixodoidea</taxon>
        <taxon>Ixodidae</taxon>
        <taxon>Rhipicephalinae</taxon>
        <taxon>Rhipicephalus</taxon>
        <taxon>Rhipicephalus</taxon>
    </lineage>
</organism>
<dbReference type="Gene3D" id="3.30.40.10">
    <property type="entry name" value="Zinc/RING finger domain, C3HC4 (zinc finger)"/>
    <property type="match status" value="1"/>
</dbReference>
<dbReference type="SUPFAM" id="SSF49599">
    <property type="entry name" value="TRAF domain-like"/>
    <property type="match status" value="1"/>
</dbReference>
<protein>
    <recommendedName>
        <fullName evidence="3">TRAF-type domain-containing protein</fullName>
    </recommendedName>
</protein>
<proteinExistence type="predicted"/>
<evidence type="ECO:0000313" key="2">
    <source>
        <dbReference type="Proteomes" id="UP000821837"/>
    </source>
</evidence>
<reference evidence="1" key="2">
    <citation type="submission" date="2021-09" db="EMBL/GenBank/DDBJ databases">
        <authorList>
            <person name="Jia N."/>
            <person name="Wang J."/>
            <person name="Shi W."/>
            <person name="Du L."/>
            <person name="Sun Y."/>
            <person name="Zhan W."/>
            <person name="Jiang J."/>
            <person name="Wang Q."/>
            <person name="Zhang B."/>
            <person name="Ji P."/>
            <person name="Sakyi L.B."/>
            <person name="Cui X."/>
            <person name="Yuan T."/>
            <person name="Jiang B."/>
            <person name="Yang W."/>
            <person name="Lam T.T.-Y."/>
            <person name="Chang Q."/>
            <person name="Ding S."/>
            <person name="Wang X."/>
            <person name="Zhu J."/>
            <person name="Ruan X."/>
            <person name="Zhao L."/>
            <person name="Wei J."/>
            <person name="Que T."/>
            <person name="Du C."/>
            <person name="Cheng J."/>
            <person name="Dai P."/>
            <person name="Han X."/>
            <person name="Huang E."/>
            <person name="Gao Y."/>
            <person name="Liu J."/>
            <person name="Shao H."/>
            <person name="Ye R."/>
            <person name="Li L."/>
            <person name="Wei W."/>
            <person name="Wang X."/>
            <person name="Wang C."/>
            <person name="Huo Q."/>
            <person name="Li W."/>
            <person name="Guo W."/>
            <person name="Chen H."/>
            <person name="Chen S."/>
            <person name="Zhou L."/>
            <person name="Zhou L."/>
            <person name="Ni X."/>
            <person name="Tian J."/>
            <person name="Zhou Y."/>
            <person name="Sheng Y."/>
            <person name="Liu T."/>
            <person name="Pan Y."/>
            <person name="Xia L."/>
            <person name="Li J."/>
            <person name="Zhao F."/>
            <person name="Cao W."/>
        </authorList>
    </citation>
    <scope>NUCLEOTIDE SEQUENCE</scope>
    <source>
        <strain evidence="1">Rsan-2018</strain>
        <tissue evidence="1">Larvae</tissue>
    </source>
</reference>
<gene>
    <name evidence="1" type="ORF">HPB52_015805</name>
</gene>
<dbReference type="InterPro" id="IPR013083">
    <property type="entry name" value="Znf_RING/FYVE/PHD"/>
</dbReference>
<keyword evidence="2" id="KW-1185">Reference proteome</keyword>
<dbReference type="EMBL" id="JABSTV010001246">
    <property type="protein sequence ID" value="KAH7976528.1"/>
    <property type="molecule type" value="Genomic_DNA"/>
</dbReference>
<evidence type="ECO:0000313" key="1">
    <source>
        <dbReference type="EMBL" id="KAH7976528.1"/>
    </source>
</evidence>
<sequence>MRLPKNTRPPSTDRLDDEIVSLLLSENEAVTSDFPPRCRISDECTVFATTTSRASTGDRLALSTRCPVHCWNEAHGCQYEGAVKDMLGHYENECTFHTVECSRCGEGIWHRDLSSHYVAGCSAPVSSAYTENPSPESPSLTLQEVSAALDELKTFVRGSNDDQMLPAVQRQVNELADQVKNQQFSLDEIIRKIGAFERVNWRPTRFVDEVPSSRVCGLCRMIPTRTEPVAMLARSVPTVPCCQLSRCQWEVSLGSGAIRRSGMQHL</sequence>
<comment type="caution">
    <text evidence="1">The sequence shown here is derived from an EMBL/GenBank/DDBJ whole genome shotgun (WGS) entry which is preliminary data.</text>
</comment>
<dbReference type="Proteomes" id="UP000821837">
    <property type="component" value="Chromosome 10"/>
</dbReference>